<dbReference type="InterPro" id="IPR012394">
    <property type="entry name" value="Aldehyde_DH_NAD(P)"/>
</dbReference>
<comment type="caution">
    <text evidence="9">The sequence shown here is derived from an EMBL/GenBank/DDBJ whole genome shotgun (WGS) entry which is preliminary data.</text>
</comment>
<proteinExistence type="inferred from homology"/>
<evidence type="ECO:0000259" key="8">
    <source>
        <dbReference type="Pfam" id="PF00171"/>
    </source>
</evidence>
<dbReference type="InterPro" id="IPR016161">
    <property type="entry name" value="Ald_DH/histidinol_DH"/>
</dbReference>
<dbReference type="PANTHER" id="PTHR43570">
    <property type="entry name" value="ALDEHYDE DEHYDROGENASE"/>
    <property type="match status" value="1"/>
</dbReference>
<dbReference type="Proteomes" id="UP000193749">
    <property type="component" value="Unassembled WGS sequence"/>
</dbReference>
<dbReference type="Gene3D" id="3.40.605.10">
    <property type="entry name" value="Aldehyde Dehydrogenase, Chain A, domain 1"/>
    <property type="match status" value="1"/>
</dbReference>
<comment type="similarity">
    <text evidence="1 4 7">Belongs to the aldehyde dehydrogenase family.</text>
</comment>
<feature type="active site" evidence="5 6">
    <location>
        <position position="215"/>
    </location>
</feature>
<dbReference type="InterPro" id="IPR016163">
    <property type="entry name" value="Ald_DH_C"/>
</dbReference>
<keyword evidence="3" id="KW-0520">NAD</keyword>
<dbReference type="EMBL" id="MLJI01000002">
    <property type="protein sequence ID" value="ORM89630.1"/>
    <property type="molecule type" value="Genomic_DNA"/>
</dbReference>
<dbReference type="Gene3D" id="3.40.309.10">
    <property type="entry name" value="Aldehyde Dehydrogenase, Chain A, domain 2"/>
    <property type="match status" value="1"/>
</dbReference>
<evidence type="ECO:0000256" key="2">
    <source>
        <dbReference type="ARBA" id="ARBA00023002"/>
    </source>
</evidence>
<gene>
    <name evidence="9" type="ORF">HA50_23770</name>
</gene>
<dbReference type="RefSeq" id="WP_084879350.1">
    <property type="nucleotide sequence ID" value="NZ_JAGGMY010000005.1"/>
</dbReference>
<dbReference type="PANTHER" id="PTHR43570:SF20">
    <property type="entry name" value="ALDEHYDE DEHYDROGENASE ALDX-RELATED"/>
    <property type="match status" value="1"/>
</dbReference>
<dbReference type="Pfam" id="PF00171">
    <property type="entry name" value="Aldedh"/>
    <property type="match status" value="1"/>
</dbReference>
<protein>
    <recommendedName>
        <fullName evidence="4">Aldehyde dehydrogenase</fullName>
    </recommendedName>
</protein>
<reference evidence="9 10" key="1">
    <citation type="journal article" date="2017" name="Antonie Van Leeuwenhoek">
        <title>Phylogenomic resolution of the bacterial genus Pantoea and its relationship with Erwinia and Tatumella.</title>
        <authorList>
            <person name="Palmer M."/>
            <person name="Steenkamp E.T."/>
            <person name="Coetzee M.P."/>
            <person name="Chan W.Y."/>
            <person name="van Zyl E."/>
            <person name="De Maayer P."/>
            <person name="Coutinho T.A."/>
            <person name="Blom J."/>
            <person name="Smits T.H."/>
            <person name="Duffy B."/>
            <person name="Venter S.N."/>
        </authorList>
    </citation>
    <scope>NUCLEOTIDE SEQUENCE [LARGE SCALE GENOMIC DNA]</scope>
    <source>
        <strain evidence="9 10">LMG 2657</strain>
    </source>
</reference>
<dbReference type="CDD" id="cd07133">
    <property type="entry name" value="ALDH_CALDH_CalB"/>
    <property type="match status" value="1"/>
</dbReference>
<evidence type="ECO:0000256" key="3">
    <source>
        <dbReference type="ARBA" id="ARBA00023027"/>
    </source>
</evidence>
<organism evidence="9 10">
    <name type="scientific">Pantoea cypripedii</name>
    <name type="common">Pectobacterium cypripedii</name>
    <name type="synonym">Erwinia cypripedii</name>
    <dbReference type="NCBI Taxonomy" id="55209"/>
    <lineage>
        <taxon>Bacteria</taxon>
        <taxon>Pseudomonadati</taxon>
        <taxon>Pseudomonadota</taxon>
        <taxon>Gammaproteobacteria</taxon>
        <taxon>Enterobacterales</taxon>
        <taxon>Erwiniaceae</taxon>
        <taxon>Pantoea</taxon>
    </lineage>
</organism>
<dbReference type="GO" id="GO:0005737">
    <property type="term" value="C:cytoplasm"/>
    <property type="evidence" value="ECO:0007669"/>
    <property type="project" value="TreeGrafter"/>
</dbReference>
<keyword evidence="10" id="KW-1185">Reference proteome</keyword>
<keyword evidence="2 4" id="KW-0560">Oxidoreductase</keyword>
<dbReference type="InterPro" id="IPR015590">
    <property type="entry name" value="Aldehyde_DH_dom"/>
</dbReference>
<dbReference type="GO" id="GO:0006081">
    <property type="term" value="P:aldehyde metabolic process"/>
    <property type="evidence" value="ECO:0007669"/>
    <property type="project" value="InterPro"/>
</dbReference>
<evidence type="ECO:0000256" key="5">
    <source>
        <dbReference type="PIRSR" id="PIRSR036492-1"/>
    </source>
</evidence>
<feature type="domain" description="Aldehyde dehydrogenase" evidence="8">
    <location>
        <begin position="9"/>
        <end position="442"/>
    </location>
</feature>
<dbReference type="GO" id="GO:0004029">
    <property type="term" value="F:aldehyde dehydrogenase (NAD+) activity"/>
    <property type="evidence" value="ECO:0007669"/>
    <property type="project" value="TreeGrafter"/>
</dbReference>
<accession>A0A1X1EL13</accession>
<dbReference type="InterPro" id="IPR016162">
    <property type="entry name" value="Ald_DH_N"/>
</dbReference>
<feature type="active site" evidence="5">
    <location>
        <position position="249"/>
    </location>
</feature>
<dbReference type="PIRSF" id="PIRSF036492">
    <property type="entry name" value="ALDH"/>
    <property type="match status" value="1"/>
</dbReference>
<dbReference type="PROSITE" id="PS00687">
    <property type="entry name" value="ALDEHYDE_DEHYDR_GLU"/>
    <property type="match status" value="1"/>
</dbReference>
<evidence type="ECO:0000256" key="1">
    <source>
        <dbReference type="ARBA" id="ARBA00009986"/>
    </source>
</evidence>
<evidence type="ECO:0000256" key="4">
    <source>
        <dbReference type="PIRNR" id="PIRNR036492"/>
    </source>
</evidence>
<evidence type="ECO:0000256" key="7">
    <source>
        <dbReference type="RuleBase" id="RU003345"/>
    </source>
</evidence>
<sequence length="473" mass="51016">MNNAPHDQQLQHILHTMKNAHLQAGPASAELRRDRLMRSIALIRDNHAAISAAISADFGHRSLYQTMAADLVTTINMLQHSADNLAQWMEPETAEVPVPGMQAWIAPQPLGVVGIISPWNFPINLAFGPLAGVFAAGNTAMLKPSELTPKTSELLAELVARYFDPQELTVVLGDADVGQAFSRLPFDHLVFTGSTAVGKHVMRAAAENLVPVTLELGGKSPVVLDVDADAALAAARTMTIKTFNAGQICISPDYLLLPPQAEAAFVTAASDFMRQAFPTVQANPDYTAIISDRHYQRLLAVLDDAKSKGARVVSLAPEGEPDFDARSRKIAPHLVLDVSEDMLIMQEEIFGPLLPVKTYASSVSEAIAYINAHPRPLAAYYFGNDPLRQQQMAQQTTSGALVINDVMTHASLDSLPFGGVGASGIGAYHGIHGFRRFSHAKPVVIQDEAGTTNLRLRAPYQEKTAIIAAMLNQ</sequence>
<evidence type="ECO:0000256" key="6">
    <source>
        <dbReference type="PROSITE-ProRule" id="PRU10007"/>
    </source>
</evidence>
<name>A0A1X1EL13_PANCY</name>
<dbReference type="OrthoDB" id="9812625at2"/>
<dbReference type="InterPro" id="IPR029510">
    <property type="entry name" value="Ald_DH_CS_GLU"/>
</dbReference>
<evidence type="ECO:0000313" key="9">
    <source>
        <dbReference type="EMBL" id="ORM89630.1"/>
    </source>
</evidence>
<dbReference type="STRING" id="55209.HA50_23770"/>
<evidence type="ECO:0000313" key="10">
    <source>
        <dbReference type="Proteomes" id="UP000193749"/>
    </source>
</evidence>
<dbReference type="AlphaFoldDB" id="A0A1X1EL13"/>
<dbReference type="SUPFAM" id="SSF53720">
    <property type="entry name" value="ALDH-like"/>
    <property type="match status" value="1"/>
</dbReference>